<name>A0AAV5V3B7_9BILA</name>
<dbReference type="Pfam" id="PF05075">
    <property type="entry name" value="DUF684"/>
    <property type="match status" value="1"/>
</dbReference>
<dbReference type="PANTHER" id="PTHR31464">
    <property type="entry name" value="PROTEIN CBG01266"/>
    <property type="match status" value="1"/>
</dbReference>
<protein>
    <submittedName>
        <fullName evidence="1">Uncharacterized protein</fullName>
    </submittedName>
</protein>
<gene>
    <name evidence="1" type="ORF">PFISCL1PPCAC_4282</name>
</gene>
<evidence type="ECO:0000313" key="2">
    <source>
        <dbReference type="Proteomes" id="UP001432322"/>
    </source>
</evidence>
<proteinExistence type="predicted"/>
<accession>A0AAV5V3B7</accession>
<dbReference type="Proteomes" id="UP001432322">
    <property type="component" value="Unassembled WGS sequence"/>
</dbReference>
<reference evidence="1" key="1">
    <citation type="submission" date="2023-10" db="EMBL/GenBank/DDBJ databases">
        <title>Genome assembly of Pristionchus species.</title>
        <authorList>
            <person name="Yoshida K."/>
            <person name="Sommer R.J."/>
        </authorList>
    </citation>
    <scope>NUCLEOTIDE SEQUENCE</scope>
    <source>
        <strain evidence="1">RS5133</strain>
    </source>
</reference>
<dbReference type="AlphaFoldDB" id="A0AAV5V3B7"/>
<keyword evidence="2" id="KW-1185">Reference proteome</keyword>
<dbReference type="EMBL" id="BTSY01000002">
    <property type="protein sequence ID" value="GMT12985.1"/>
    <property type="molecule type" value="Genomic_DNA"/>
</dbReference>
<organism evidence="1 2">
    <name type="scientific">Pristionchus fissidentatus</name>
    <dbReference type="NCBI Taxonomy" id="1538716"/>
    <lineage>
        <taxon>Eukaryota</taxon>
        <taxon>Metazoa</taxon>
        <taxon>Ecdysozoa</taxon>
        <taxon>Nematoda</taxon>
        <taxon>Chromadorea</taxon>
        <taxon>Rhabditida</taxon>
        <taxon>Rhabditina</taxon>
        <taxon>Diplogasteromorpha</taxon>
        <taxon>Diplogasteroidea</taxon>
        <taxon>Neodiplogasteridae</taxon>
        <taxon>Pristionchus</taxon>
    </lineage>
</organism>
<comment type="caution">
    <text evidence="1">The sequence shown here is derived from an EMBL/GenBank/DDBJ whole genome shotgun (WGS) entry which is preliminary data.</text>
</comment>
<feature type="non-terminal residue" evidence="1">
    <location>
        <position position="1"/>
    </location>
</feature>
<dbReference type="InterPro" id="IPR007767">
    <property type="entry name" value="DUF684"/>
</dbReference>
<dbReference type="PANTHER" id="PTHR31464:SF7">
    <property type="entry name" value="DUF4781 DOMAIN-CONTAINING PROTEIN"/>
    <property type="match status" value="1"/>
</dbReference>
<evidence type="ECO:0000313" key="1">
    <source>
        <dbReference type="EMBL" id="GMT12985.1"/>
    </source>
</evidence>
<sequence length="386" mass="43875">ISDIQAALDYANLAVEAGGIIHPIPAPALLAISTVGLILQGGDQGNGEVLRLIEALSNQMTKLSLQINDNNNNLRLLIVEHEFIRNVIIEAEVLDRLMRDVIKYRTPGAVRSFKEQHHQTKPHSLVLNILSRLGHDATNPLVAAMDADPLRTRKTFDTWKKSIHDVIGMLHLAEKFYKGMIGEFTAEHDRMLDAVSEVKWKLDNFINNYENNYWPHTVERLIGRVADDYQHLGNDAKAVIIRDELERVYTSDHFLVLVYNGCSGYDKHSFRGHIITQFRRGGCNIVVYRRTSLHQGTCWFPARDYENECHTKRREDDSLMRVVDNVKRSIPNSGLVALIKKEHNVAISMKDMPAWFTSVSCDSYNQYDRGSAVRRTGDAWLIVGCT</sequence>